<dbReference type="AlphaFoldDB" id="A0A0W8E6Q5"/>
<evidence type="ECO:0000313" key="2">
    <source>
        <dbReference type="EMBL" id="KUG04113.1"/>
    </source>
</evidence>
<dbReference type="InterPro" id="IPR052573">
    <property type="entry name" value="DnaJ_C_subfamily_28"/>
</dbReference>
<organism evidence="2">
    <name type="scientific">hydrocarbon metagenome</name>
    <dbReference type="NCBI Taxonomy" id="938273"/>
    <lineage>
        <taxon>unclassified sequences</taxon>
        <taxon>metagenomes</taxon>
        <taxon>ecological metagenomes</taxon>
    </lineage>
</organism>
<dbReference type="Pfam" id="PF09350">
    <property type="entry name" value="DJC28_CD"/>
    <property type="match status" value="1"/>
</dbReference>
<feature type="domain" description="DnaJ homologue subfamily C member 28 conserved" evidence="1">
    <location>
        <begin position="31"/>
        <end position="97"/>
    </location>
</feature>
<name>A0A0W8E6Q5_9ZZZZ</name>
<gene>
    <name evidence="2" type="ORF">ASZ90_018475</name>
</gene>
<protein>
    <submittedName>
        <fullName evidence="2">Putative cytoplasmic protein</fullName>
    </submittedName>
</protein>
<sequence>MMTEKSIEEEIKIQAQKSKKLARYMSSTEDLVENQIRKAMERGEFDNLEGAGKPLLFDENPYEPPEVRMIHKILKDNDFAPYFIELGKEIDRDWEKLQNDVEYFKRYTSIILSSKREKMAISRYESKKAYFFSEKRRDLEKICKKIIDYNLHCPTYTLGRANLLIDDEMYKIIISIESLIEESLNND</sequence>
<comment type="caution">
    <text evidence="2">The sequence shown here is derived from an EMBL/GenBank/DDBJ whole genome shotgun (WGS) entry which is preliminary data.</text>
</comment>
<reference evidence="2" key="1">
    <citation type="journal article" date="2015" name="Proc. Natl. Acad. Sci. U.S.A.">
        <title>Networks of energetic and metabolic interactions define dynamics in microbial communities.</title>
        <authorList>
            <person name="Embree M."/>
            <person name="Liu J.K."/>
            <person name="Al-Bassam M.M."/>
            <person name="Zengler K."/>
        </authorList>
    </citation>
    <scope>NUCLEOTIDE SEQUENCE</scope>
</reference>
<dbReference type="InterPro" id="IPR018961">
    <property type="entry name" value="DnaJ_homolog_subfam-C_membr-28"/>
</dbReference>
<dbReference type="PANTHER" id="PTHR39158">
    <property type="entry name" value="OS08G0560600 PROTEIN"/>
    <property type="match status" value="1"/>
</dbReference>
<proteinExistence type="predicted"/>
<dbReference type="EMBL" id="LNQE01001858">
    <property type="protein sequence ID" value="KUG04113.1"/>
    <property type="molecule type" value="Genomic_DNA"/>
</dbReference>
<dbReference type="PANTHER" id="PTHR39158:SF1">
    <property type="entry name" value="DNAJ HOMOLOG SUBFAMILY C MEMBER 28"/>
    <property type="match status" value="1"/>
</dbReference>
<accession>A0A0W8E6Q5</accession>
<evidence type="ECO:0000259" key="1">
    <source>
        <dbReference type="Pfam" id="PF09350"/>
    </source>
</evidence>